<dbReference type="EMBL" id="FWEW01001503">
    <property type="protein sequence ID" value="SLM37275.1"/>
    <property type="molecule type" value="Genomic_DNA"/>
</dbReference>
<dbReference type="InterPro" id="IPR002347">
    <property type="entry name" value="SDR_fam"/>
</dbReference>
<dbReference type="PROSITE" id="PS00061">
    <property type="entry name" value="ADH_SHORT"/>
    <property type="match status" value="1"/>
</dbReference>
<reference evidence="7" key="1">
    <citation type="submission" date="2017-03" db="EMBL/GenBank/DDBJ databases">
        <authorList>
            <person name="Sharma R."/>
            <person name="Thines M."/>
        </authorList>
    </citation>
    <scope>NUCLEOTIDE SEQUENCE [LARGE SCALE GENOMIC DNA]</scope>
</reference>
<keyword evidence="7" id="KW-1185">Reference proteome</keyword>
<evidence type="ECO:0000313" key="6">
    <source>
        <dbReference type="EMBL" id="SLM37275.1"/>
    </source>
</evidence>
<dbReference type="PANTHER" id="PTHR42760">
    <property type="entry name" value="SHORT-CHAIN DEHYDROGENASES/REDUCTASES FAMILY MEMBER"/>
    <property type="match status" value="1"/>
</dbReference>
<dbReference type="PRINTS" id="PR00081">
    <property type="entry name" value="GDHRDH"/>
</dbReference>
<keyword evidence="3" id="KW-0560">Oxidoreductase</keyword>
<proteinExistence type="inferred from homology"/>
<feature type="domain" description="Ketoreductase" evidence="5">
    <location>
        <begin position="14"/>
        <end position="180"/>
    </location>
</feature>
<dbReference type="InterPro" id="IPR036291">
    <property type="entry name" value="NAD(P)-bd_dom_sf"/>
</dbReference>
<dbReference type="Proteomes" id="UP000192927">
    <property type="component" value="Unassembled WGS sequence"/>
</dbReference>
<organism evidence="6 7">
    <name type="scientific">Lasallia pustulata</name>
    <dbReference type="NCBI Taxonomy" id="136370"/>
    <lineage>
        <taxon>Eukaryota</taxon>
        <taxon>Fungi</taxon>
        <taxon>Dikarya</taxon>
        <taxon>Ascomycota</taxon>
        <taxon>Pezizomycotina</taxon>
        <taxon>Lecanoromycetes</taxon>
        <taxon>OSLEUM clade</taxon>
        <taxon>Umbilicariomycetidae</taxon>
        <taxon>Umbilicariales</taxon>
        <taxon>Umbilicariaceae</taxon>
        <taxon>Lasallia</taxon>
    </lineage>
</organism>
<accession>A0A1W5D2M2</accession>
<evidence type="ECO:0000313" key="7">
    <source>
        <dbReference type="Proteomes" id="UP000192927"/>
    </source>
</evidence>
<dbReference type="Pfam" id="PF00106">
    <property type="entry name" value="adh_short"/>
    <property type="match status" value="2"/>
</dbReference>
<sequence>MANTFPNMFSVKGQTALITGGTRGIGQAAAIALAEAGADVLLVQVETPPLRASTYRNAISTNADGLQRDDSQTATKEAIEALGRTATIYTADLSSQSSVSALIPTILRDGHRIDILVNCAGIQRRYPSHQFPDRDWNEVLQVNLTSVFSLCREVGAHKLGQAPLNGHRGSMINFASLLSFQGGLTVPAYAGSKGAVAQLTKALANEWAAQGINVNAIAPGYIATDGSRG</sequence>
<evidence type="ECO:0000256" key="2">
    <source>
        <dbReference type="ARBA" id="ARBA00022857"/>
    </source>
</evidence>
<dbReference type="PRINTS" id="PR00080">
    <property type="entry name" value="SDRFAMILY"/>
</dbReference>
<protein>
    <submittedName>
        <fullName evidence="6">2-deoxy-d-gluconate 3-dehydrogenase</fullName>
    </submittedName>
</protein>
<comment type="similarity">
    <text evidence="1 4">Belongs to the short-chain dehydrogenases/reductases (SDR) family.</text>
</comment>
<evidence type="ECO:0000256" key="1">
    <source>
        <dbReference type="ARBA" id="ARBA00006484"/>
    </source>
</evidence>
<evidence type="ECO:0000259" key="5">
    <source>
        <dbReference type="SMART" id="SM00822"/>
    </source>
</evidence>
<dbReference type="Gene3D" id="3.40.50.720">
    <property type="entry name" value="NAD(P)-binding Rossmann-like Domain"/>
    <property type="match status" value="1"/>
</dbReference>
<dbReference type="SUPFAM" id="SSF51735">
    <property type="entry name" value="NAD(P)-binding Rossmann-fold domains"/>
    <property type="match status" value="1"/>
</dbReference>
<dbReference type="InterPro" id="IPR020904">
    <property type="entry name" value="Sc_DH/Rdtase_CS"/>
</dbReference>
<dbReference type="InterPro" id="IPR057326">
    <property type="entry name" value="KR_dom"/>
</dbReference>
<evidence type="ECO:0000256" key="3">
    <source>
        <dbReference type="ARBA" id="ARBA00023002"/>
    </source>
</evidence>
<dbReference type="PANTHER" id="PTHR42760:SF5">
    <property type="entry name" value="2-DEHYDRO-3-DEOXY-D-GLUCONATE 5-DEHYDROGENASE"/>
    <property type="match status" value="1"/>
</dbReference>
<dbReference type="GO" id="GO:0016616">
    <property type="term" value="F:oxidoreductase activity, acting on the CH-OH group of donors, NAD or NADP as acceptor"/>
    <property type="evidence" value="ECO:0007669"/>
    <property type="project" value="TreeGrafter"/>
</dbReference>
<dbReference type="SMART" id="SM00822">
    <property type="entry name" value="PKS_KR"/>
    <property type="match status" value="1"/>
</dbReference>
<name>A0A1W5D2M2_9LECA</name>
<evidence type="ECO:0000256" key="4">
    <source>
        <dbReference type="RuleBase" id="RU000363"/>
    </source>
</evidence>
<dbReference type="AlphaFoldDB" id="A0A1W5D2M2"/>
<keyword evidence="2" id="KW-0521">NADP</keyword>